<dbReference type="Pfam" id="PF12519">
    <property type="entry name" value="MDM10"/>
    <property type="match status" value="1"/>
</dbReference>
<dbReference type="FunCoup" id="F0XR26">
    <property type="interactions" value="49"/>
</dbReference>
<dbReference type="HOGENOM" id="CLU_026505_2_0_1"/>
<dbReference type="AlphaFoldDB" id="F0XR26"/>
<evidence type="ECO:0000256" key="6">
    <source>
        <dbReference type="HAMAP-Rule" id="MF_03102"/>
    </source>
</evidence>
<dbReference type="GO" id="GO:0045040">
    <property type="term" value="P:protein insertion into mitochondrial outer membrane"/>
    <property type="evidence" value="ECO:0007669"/>
    <property type="project" value="UniProtKB-UniRule"/>
</dbReference>
<dbReference type="GeneID" id="25974362"/>
<comment type="subunit">
    <text evidence="6">Component of the ER-mitochondria encounter structure (ERMES) or MDM complex, composed of MMM1, MDM10, MDM12 and MDM34. Associates with the mitochondrial outer membrane sorting assembly machinery SAM(core) complex.</text>
</comment>
<feature type="region of interest" description="Disordered" evidence="7">
    <location>
        <begin position="267"/>
        <end position="301"/>
    </location>
</feature>
<dbReference type="RefSeq" id="XP_014169245.1">
    <property type="nucleotide sequence ID" value="XM_014313770.1"/>
</dbReference>
<proteinExistence type="inferred from homology"/>
<evidence type="ECO:0000256" key="3">
    <source>
        <dbReference type="ARBA" id="ARBA00022787"/>
    </source>
</evidence>
<dbReference type="GO" id="GO:0032865">
    <property type="term" value="C:ERMES complex"/>
    <property type="evidence" value="ECO:0007669"/>
    <property type="project" value="UniProtKB-UniRule"/>
</dbReference>
<keyword evidence="3 6" id="KW-1000">Mitochondrion outer membrane</keyword>
<feature type="compositionally biased region" description="Low complexity" evidence="7">
    <location>
        <begin position="279"/>
        <end position="288"/>
    </location>
</feature>
<name>F0XR26_GROCL</name>
<evidence type="ECO:0000256" key="1">
    <source>
        <dbReference type="ARBA" id="ARBA00022452"/>
    </source>
</evidence>
<dbReference type="EMBL" id="GL629807">
    <property type="protein sequence ID" value="EFW99830.1"/>
    <property type="molecule type" value="Genomic_DNA"/>
</dbReference>
<dbReference type="InterPro" id="IPR027539">
    <property type="entry name" value="Mdm10"/>
</dbReference>
<comment type="similarity">
    <text evidence="6">Belongs to the MDM10 family.</text>
</comment>
<dbReference type="InParanoid" id="F0XR26"/>
<evidence type="ECO:0000313" key="8">
    <source>
        <dbReference type="EMBL" id="EFW99830.1"/>
    </source>
</evidence>
<dbReference type="OrthoDB" id="2103793at2759"/>
<feature type="region of interest" description="Disordered" evidence="7">
    <location>
        <begin position="457"/>
        <end position="484"/>
    </location>
</feature>
<evidence type="ECO:0000256" key="5">
    <source>
        <dbReference type="ARBA" id="ARBA00023136"/>
    </source>
</evidence>
<feature type="compositionally biased region" description="Basic and acidic residues" evidence="7">
    <location>
        <begin position="289"/>
        <end position="301"/>
    </location>
</feature>
<dbReference type="GO" id="GO:0001401">
    <property type="term" value="C:SAM complex"/>
    <property type="evidence" value="ECO:0007669"/>
    <property type="project" value="TreeGrafter"/>
</dbReference>
<dbReference type="GO" id="GO:0015914">
    <property type="term" value="P:phospholipid transport"/>
    <property type="evidence" value="ECO:0007669"/>
    <property type="project" value="TreeGrafter"/>
</dbReference>
<dbReference type="PANTHER" id="PTHR28035">
    <property type="entry name" value="MITOCHONDRIAL DISTRIBUTION AND MORPHOLOGY PROTEIN 10"/>
    <property type="match status" value="1"/>
</dbReference>
<evidence type="ECO:0000256" key="7">
    <source>
        <dbReference type="SAM" id="MobiDB-lite"/>
    </source>
</evidence>
<accession>F0XR26</accession>
<feature type="compositionally biased region" description="Low complexity" evidence="7">
    <location>
        <begin position="457"/>
        <end position="474"/>
    </location>
</feature>
<dbReference type="Proteomes" id="UP000007796">
    <property type="component" value="Unassembled WGS sequence"/>
</dbReference>
<keyword evidence="1 6" id="KW-1134">Transmembrane beta strand</keyword>
<keyword evidence="9" id="KW-1185">Reference proteome</keyword>
<organism evidence="9">
    <name type="scientific">Grosmannia clavigera (strain kw1407 / UAMH 11150)</name>
    <name type="common">Blue stain fungus</name>
    <name type="synonym">Graphiocladiella clavigera</name>
    <dbReference type="NCBI Taxonomy" id="655863"/>
    <lineage>
        <taxon>Eukaryota</taxon>
        <taxon>Fungi</taxon>
        <taxon>Dikarya</taxon>
        <taxon>Ascomycota</taxon>
        <taxon>Pezizomycotina</taxon>
        <taxon>Sordariomycetes</taxon>
        <taxon>Sordariomycetidae</taxon>
        <taxon>Ophiostomatales</taxon>
        <taxon>Ophiostomataceae</taxon>
        <taxon>Leptographium</taxon>
    </lineage>
</organism>
<dbReference type="eggNOG" id="ENOG502QUN5">
    <property type="taxonomic scope" value="Eukaryota"/>
</dbReference>
<dbReference type="HAMAP" id="MF_03102">
    <property type="entry name" value="Mdm10"/>
    <property type="match status" value="1"/>
</dbReference>
<dbReference type="GO" id="GO:0070096">
    <property type="term" value="P:mitochondrial outer membrane translocase complex assembly"/>
    <property type="evidence" value="ECO:0007669"/>
    <property type="project" value="UniProtKB-UniRule"/>
</dbReference>
<comment type="domain">
    <text evidence="6">Lacks alpha-helical transmembrane segments, suggesting that it resides in the membrane via beta-sheet conformations similar to those predicted for other outer membrane proteins and porin.</text>
</comment>
<keyword evidence="4 6" id="KW-0496">Mitochondrion</keyword>
<comment type="subcellular location">
    <subcellularLocation>
        <location evidence="6">Mitochondrion outer membrane</location>
        <topology evidence="6">Multi-pass membrane protein</topology>
    </subcellularLocation>
    <text evidence="6">The ERMES/MDM complex localizes to a few discrete foci (around 10 per single cell), that represent mitochondria-endoplasmic reticulum junctions. These foci are often found next to mtDNA nucleoids.</text>
</comment>
<comment type="function">
    <text evidence="6">Component of the ERMES/MDM complex, which serves as a molecular tether to connect the endoplasmic reticulum and mitochondria. Components of this complex are involved in the control of mitochondrial shape and protein biogenesis and may function in phospholipid exchange. MDM10 is involved in the late assembly steps of the general translocase of the mitochondrial outer membrane (TOM complex). Functions in the TOM40-specific route of the assembly of outer membrane beta-barrel proteins, including the association of TOM40 with the receptor TOM22 and small TOM proteins. Can associate with the SAM(core) complex as well as the MDM12-MMM1 complex, both involved in late steps of the major beta-barrel assembly pathway, that is responsible for biogenesis of all outer membrane beta-barrel proteins. May act as a switch that shuttles between both complexes and channels precursor proteins into the TOM40-specific pathway. Plays a role in mitochondrial morphology and in the inheritance of mitochondria.</text>
</comment>
<dbReference type="GO" id="GO:1990456">
    <property type="term" value="P:mitochondrion-endoplasmic reticulum membrane tethering"/>
    <property type="evidence" value="ECO:0007669"/>
    <property type="project" value="UniProtKB-UniRule"/>
</dbReference>
<evidence type="ECO:0000256" key="4">
    <source>
        <dbReference type="ARBA" id="ARBA00023128"/>
    </source>
</evidence>
<evidence type="ECO:0000256" key="2">
    <source>
        <dbReference type="ARBA" id="ARBA00022692"/>
    </source>
</evidence>
<gene>
    <name evidence="6" type="primary">MDM10</name>
    <name evidence="8" type="ORF">CMQ_148</name>
</gene>
<protein>
    <recommendedName>
        <fullName evidence="6">Mitochondrial distribution and morphology protein 10</fullName>
    </recommendedName>
    <alternativeName>
        <fullName evidence="6">Mitochondrial inheritance component MDM10</fullName>
    </alternativeName>
</protein>
<keyword evidence="5 6" id="KW-0472">Membrane</keyword>
<keyword evidence="2 6" id="KW-0812">Transmembrane</keyword>
<sequence length="583" mass="61484">MREFFNYFLESFRDATGWSRDNGYSTLNETANELLNFHSPRGLRMTLASLATPHFSTSYTLGTIGAVDGSISYLYSSVPLSNAVAQSASISLPTLLRSFRQLQPGLAPSSPYAASLTPPPLPLESIFPFASSVSAAAVATTETTPASSDPPSSSLLSNDYLVPAAERLAHLVHEARRLVDKPVLLCGRLYLPRSMLEAYICKRLATSLQLQLRAVSDAKLPNGGTVLGILQYDCGTYGLEGLASSDGGLLGVRGLYNFGDGNGSGSSSYGNNGNGSGSGSNSNGSGDRSSSHNPDDSAERLHGGRFSAGGEIYYGTLNKSGGISLGARFATLPSNSGTPLTATMTINPLMGNISASYAVVAREYCSLATKFDFNVYSYESEWAVGMELWSKRRLAGLVADDLDVESDSQRERGVAVASSSSTGTAAIYTGAATSTAAAPTTAIAPIKTAPFTKAPFKTAPSTAATGSSSGKEASPNQTPNPALPVFPERSFQAKLEWRLDDPAVESPGVAATVAKHDDKPLGRKSADDEYQGVLKARLDQNLKIGLLWEGRIQSLLFSLGSVVDLNKLDQPFRTLGLQIQFSS</sequence>
<dbReference type="PANTHER" id="PTHR28035:SF1">
    <property type="entry name" value="MITOCHONDRIAL DISTRIBUTION AND MORPHOLOGY PROTEIN 10"/>
    <property type="match status" value="1"/>
</dbReference>
<reference evidence="8 9" key="1">
    <citation type="journal article" date="2011" name="Proc. Natl. Acad. Sci. U.S.A.">
        <title>Genome and transcriptome analyses of the mountain pine beetle-fungal symbiont Grosmannia clavigera, a lodgepole pine pathogen.</title>
        <authorList>
            <person name="DiGuistini S."/>
            <person name="Wang Y."/>
            <person name="Liao N.Y."/>
            <person name="Taylor G."/>
            <person name="Tanguay P."/>
            <person name="Feau N."/>
            <person name="Henrissat B."/>
            <person name="Chan S.K."/>
            <person name="Hesse-Orce U."/>
            <person name="Alamouti S.M."/>
            <person name="Tsui C.K.M."/>
            <person name="Docking R.T."/>
            <person name="Levasseur A."/>
            <person name="Haridas S."/>
            <person name="Robertson G."/>
            <person name="Birol I."/>
            <person name="Holt R.A."/>
            <person name="Marra M.A."/>
            <person name="Hamelin R.C."/>
            <person name="Hirst M."/>
            <person name="Jones S.J.M."/>
            <person name="Bohlmann J."/>
            <person name="Breuil C."/>
        </authorList>
    </citation>
    <scope>NUCLEOTIDE SEQUENCE [LARGE SCALE GENOMIC DNA]</scope>
    <source>
        <strain evidence="9">kw1407 / UAMH 11150</strain>
    </source>
</reference>
<dbReference type="GO" id="GO:0051654">
    <property type="term" value="P:establishment of mitochondrion localization"/>
    <property type="evidence" value="ECO:0007669"/>
    <property type="project" value="TreeGrafter"/>
</dbReference>
<dbReference type="STRING" id="655863.F0XR26"/>
<evidence type="ECO:0000313" key="9">
    <source>
        <dbReference type="Proteomes" id="UP000007796"/>
    </source>
</evidence>